<feature type="domain" description="TamA POTRA" evidence="13">
    <location>
        <begin position="66"/>
        <end position="144"/>
    </location>
</feature>
<dbReference type="PANTHER" id="PTHR12815">
    <property type="entry name" value="SORTING AND ASSEMBLY MACHINERY SAMM50 PROTEIN FAMILY MEMBER"/>
    <property type="match status" value="1"/>
</dbReference>
<name>A0A380MMM1_9GAMM</name>
<evidence type="ECO:0000313" key="15">
    <source>
        <dbReference type="Proteomes" id="UP000254575"/>
    </source>
</evidence>
<organism evidence="14 15">
    <name type="scientific">Suttonella indologenes</name>
    <dbReference type="NCBI Taxonomy" id="13276"/>
    <lineage>
        <taxon>Bacteria</taxon>
        <taxon>Pseudomonadati</taxon>
        <taxon>Pseudomonadota</taxon>
        <taxon>Gammaproteobacteria</taxon>
        <taxon>Cardiobacteriales</taxon>
        <taxon>Cardiobacteriaceae</taxon>
        <taxon>Suttonella</taxon>
    </lineage>
</organism>
<evidence type="ECO:0000256" key="10">
    <source>
        <dbReference type="ARBA" id="ARBA00093548"/>
    </source>
</evidence>
<keyword evidence="7" id="KW-0472">Membrane</keyword>
<evidence type="ECO:0000256" key="9">
    <source>
        <dbReference type="ARBA" id="ARBA00033063"/>
    </source>
</evidence>
<keyword evidence="6 11" id="KW-0732">Signal</keyword>
<evidence type="ECO:0000256" key="4">
    <source>
        <dbReference type="ARBA" id="ARBA00022452"/>
    </source>
</evidence>
<gene>
    <name evidence="14" type="ORF">NCTC10717_00377</name>
</gene>
<feature type="signal peptide" evidence="11">
    <location>
        <begin position="1"/>
        <end position="18"/>
    </location>
</feature>
<reference evidence="14 15" key="1">
    <citation type="submission" date="2018-06" db="EMBL/GenBank/DDBJ databases">
        <authorList>
            <consortium name="Pathogen Informatics"/>
            <person name="Doyle S."/>
        </authorList>
    </citation>
    <scope>NUCLEOTIDE SEQUENCE [LARGE SCALE GENOMIC DNA]</scope>
    <source>
        <strain evidence="14 15">NCTC10717</strain>
    </source>
</reference>
<dbReference type="Proteomes" id="UP000254575">
    <property type="component" value="Unassembled WGS sequence"/>
</dbReference>
<comment type="subunit">
    <text evidence="10">Interacts with TamB to form the translocation and assembly module (TAM).</text>
</comment>
<evidence type="ECO:0000256" key="1">
    <source>
        <dbReference type="ARBA" id="ARBA00004442"/>
    </source>
</evidence>
<comment type="subcellular location">
    <subcellularLocation>
        <location evidence="1">Cell outer membrane</location>
    </subcellularLocation>
</comment>
<evidence type="ECO:0000256" key="11">
    <source>
        <dbReference type="SAM" id="SignalP"/>
    </source>
</evidence>
<evidence type="ECO:0000256" key="5">
    <source>
        <dbReference type="ARBA" id="ARBA00022692"/>
    </source>
</evidence>
<sequence>MRICLLTALGLSSAASFAQQPLFQIAAPDAMAAAEQANLGQSSATELSQSLGDAQIDALQGLTLTEIRILGIEDEKQLNNAEVFLGLSRVKGEAISQPAYVNYLIDNGAKEIALSQQPFGFYQSEVRSERHIQEGNLIVTYHVNLNAPTTIRAVEVNVSGMAADDPEFQQLLTENPFREGEVLSHEQYETYKARFLELAVARGYFDGQFTSNVVKVNTDTQNADIALFYDSGQRFDFANVNFTPAAEKDGSTSPIPLDEDLLQRFVQFQTGQAYSAKEVEQLQHDLQGSGYFKQVLVGGRPDTQSKTVPVEAQLTMNSNKRYLFGIGYSTDSGVRGKIDFDWRWVNSRGHTFSSSLYASQKQSSWDNIYRIPAANPTTDYYFLRFGGWIKEDDYDTKRGFIEGGYNWRKNQWEYRVSGTAAYDKFSIGNDRGEITLTYPQFQATYSSTDNRLNPDSGFQARIGVLGGVEGVGSDVSFAQANVNFRYIQSLNAQNRLLFRFDGGSTWTDNFHRLPPNLRYFAGGDRSVRGYAYEKIGNYDSSGDNIGGRHLLVGSVQYEYFFKPDWAVAAFVDAGDAFNNNPKAHIGAGLGLHWRSPVGPINIDVGHGFDKDVGDNYRLHLTIGTELDL</sequence>
<dbReference type="InterPro" id="IPR035243">
    <property type="entry name" value="TamA_POTRA_Dom_1"/>
</dbReference>
<evidence type="ECO:0000256" key="8">
    <source>
        <dbReference type="ARBA" id="ARBA00023237"/>
    </source>
</evidence>
<accession>A0A380MMM1</accession>
<keyword evidence="5" id="KW-0812">Transmembrane</keyword>
<evidence type="ECO:0000256" key="6">
    <source>
        <dbReference type="ARBA" id="ARBA00022729"/>
    </source>
</evidence>
<proteinExistence type="inferred from homology"/>
<dbReference type="InterPro" id="IPR000184">
    <property type="entry name" value="Bac_surfAg_D15"/>
</dbReference>
<dbReference type="InterPro" id="IPR039910">
    <property type="entry name" value="D15-like"/>
</dbReference>
<dbReference type="GO" id="GO:0009306">
    <property type="term" value="P:protein secretion"/>
    <property type="evidence" value="ECO:0007669"/>
    <property type="project" value="TreeGrafter"/>
</dbReference>
<dbReference type="Gene3D" id="3.10.20.310">
    <property type="entry name" value="membrane protein fhac"/>
    <property type="match status" value="2"/>
</dbReference>
<keyword evidence="15" id="KW-1185">Reference proteome</keyword>
<dbReference type="PANTHER" id="PTHR12815:SF47">
    <property type="entry name" value="TRANSLOCATION AND ASSEMBLY MODULE SUBUNIT TAMA"/>
    <property type="match status" value="1"/>
</dbReference>
<dbReference type="GO" id="GO:0097347">
    <property type="term" value="C:TAM protein secretion complex"/>
    <property type="evidence" value="ECO:0007669"/>
    <property type="project" value="TreeGrafter"/>
</dbReference>
<feature type="chain" id="PRO_5016740090" description="Translocation and assembly module subunit TamA" evidence="11">
    <location>
        <begin position="19"/>
        <end position="628"/>
    </location>
</feature>
<dbReference type="Gene3D" id="2.40.160.50">
    <property type="entry name" value="membrane protein fhac: a member of the omp85/tpsb transporter family"/>
    <property type="match status" value="1"/>
</dbReference>
<dbReference type="EMBL" id="UHIA01000003">
    <property type="protein sequence ID" value="SUO92072.1"/>
    <property type="molecule type" value="Genomic_DNA"/>
</dbReference>
<dbReference type="GO" id="GO:0009279">
    <property type="term" value="C:cell outer membrane"/>
    <property type="evidence" value="ECO:0007669"/>
    <property type="project" value="UniProtKB-SubCell"/>
</dbReference>
<protein>
    <recommendedName>
        <fullName evidence="3">Translocation and assembly module subunit TamA</fullName>
    </recommendedName>
    <alternativeName>
        <fullName evidence="9">Autotransporter assembly factor TamA</fullName>
    </alternativeName>
</protein>
<evidence type="ECO:0000259" key="13">
    <source>
        <dbReference type="Pfam" id="PF17243"/>
    </source>
</evidence>
<dbReference type="RefSeq" id="WP_245887986.1">
    <property type="nucleotide sequence ID" value="NZ_UHIA01000003.1"/>
</dbReference>
<evidence type="ECO:0000256" key="7">
    <source>
        <dbReference type="ARBA" id="ARBA00023136"/>
    </source>
</evidence>
<evidence type="ECO:0000256" key="3">
    <source>
        <dbReference type="ARBA" id="ARBA00015419"/>
    </source>
</evidence>
<feature type="domain" description="Bacterial surface antigen (D15)" evidence="12">
    <location>
        <begin position="327"/>
        <end position="625"/>
    </location>
</feature>
<evidence type="ECO:0000313" key="14">
    <source>
        <dbReference type="EMBL" id="SUO92072.1"/>
    </source>
</evidence>
<dbReference type="AlphaFoldDB" id="A0A380MMM1"/>
<dbReference type="Pfam" id="PF01103">
    <property type="entry name" value="Omp85"/>
    <property type="match status" value="1"/>
</dbReference>
<keyword evidence="4" id="KW-1134">Transmembrane beta strand</keyword>
<evidence type="ECO:0000256" key="2">
    <source>
        <dbReference type="ARBA" id="ARBA00010248"/>
    </source>
</evidence>
<comment type="similarity">
    <text evidence="2">Belongs to the TamA family.</text>
</comment>
<evidence type="ECO:0000259" key="12">
    <source>
        <dbReference type="Pfam" id="PF01103"/>
    </source>
</evidence>
<dbReference type="Pfam" id="PF17243">
    <property type="entry name" value="POTRA_TamA_1"/>
    <property type="match status" value="1"/>
</dbReference>
<keyword evidence="8" id="KW-0998">Cell outer membrane</keyword>